<dbReference type="SUPFAM" id="SSF56176">
    <property type="entry name" value="FAD-binding/transporter-associated domain-like"/>
    <property type="match status" value="1"/>
</dbReference>
<evidence type="ECO:0000256" key="4">
    <source>
        <dbReference type="ARBA" id="ARBA00022692"/>
    </source>
</evidence>
<feature type="domain" description="CBS" evidence="13">
    <location>
        <begin position="276"/>
        <end position="334"/>
    </location>
</feature>
<dbReference type="CDD" id="cd04590">
    <property type="entry name" value="CBS_pair_CorC_HlyC_assoc"/>
    <property type="match status" value="1"/>
</dbReference>
<evidence type="ECO:0000259" key="14">
    <source>
        <dbReference type="PROSITE" id="PS51846"/>
    </source>
</evidence>
<evidence type="ECO:0000259" key="13">
    <source>
        <dbReference type="PROSITE" id="PS51371"/>
    </source>
</evidence>
<feature type="domain" description="CBS" evidence="13">
    <location>
        <begin position="210"/>
        <end position="269"/>
    </location>
</feature>
<dbReference type="SMART" id="SM00116">
    <property type="entry name" value="CBS"/>
    <property type="match status" value="2"/>
</dbReference>
<gene>
    <name evidence="15" type="ORF">MAGMO_0341</name>
</gene>
<dbReference type="InterPro" id="IPR046342">
    <property type="entry name" value="CBS_dom_sf"/>
</dbReference>
<dbReference type="EMBL" id="LO017727">
    <property type="protein sequence ID" value="CRH04554.1"/>
    <property type="molecule type" value="Genomic_DNA"/>
</dbReference>
<evidence type="ECO:0000256" key="10">
    <source>
        <dbReference type="PROSITE-ProRule" id="PRU01193"/>
    </source>
</evidence>
<sequence>MDLILVLQIALLALLLGLSGFFSSSETALFSLDKLQLERMRQAKHPKLSNIQRLLAEPRRLIVTILIGNELVNVAASNISATVVMHHMGGTDAWWVNIFIMLPLLLLIGEITPKTLAVRNNERFSSAVSGPIELFARLITPLRWIVRIISDLLITLVSGDKSRSQGNIVTEDLVRTLADEAAEAGALDEAEKEYIHNIIAFGNRTVEEVMTPRSNMETLTLQATMVEVMQLLELERVSRVPVVGENPDEVVGILYYRDLLSVDLSGYSSMEDLKPLLRQPYFVPESKPILDLMHSFREKKRSLALILDEYGGVTGLVTMGDLLASIFGEIHDPEDPDNDATAESLENGCYRLDGNLDVAQANQLIKATLDVDVAETIGGLLLHTHGELPQEGTVIALDQWCFKITRMEGTRIIEAIACHVGRETGKVGCEALLRQGERKKLAAKPDAAEGEPQPLQQKGAGRAETAVKEELS</sequence>
<organism evidence="15">
    <name type="scientific">Magnetococcus massalia (strain MO-1)</name>
    <dbReference type="NCBI Taxonomy" id="451514"/>
    <lineage>
        <taxon>Bacteria</taxon>
        <taxon>Pseudomonadati</taxon>
        <taxon>Pseudomonadota</taxon>
        <taxon>Magnetococcia</taxon>
        <taxon>Magnetococcales</taxon>
        <taxon>Magnetococcaceae</taxon>
        <taxon>Magnetococcus</taxon>
    </lineage>
</organism>
<keyword evidence="6 10" id="KW-1133">Transmembrane helix</keyword>
<dbReference type="GO" id="GO:0005886">
    <property type="term" value="C:plasma membrane"/>
    <property type="evidence" value="ECO:0007669"/>
    <property type="project" value="UniProtKB-SubCell"/>
</dbReference>
<dbReference type="Gene3D" id="3.10.580.10">
    <property type="entry name" value="CBS-domain"/>
    <property type="match status" value="1"/>
</dbReference>
<evidence type="ECO:0000256" key="6">
    <source>
        <dbReference type="ARBA" id="ARBA00022989"/>
    </source>
</evidence>
<evidence type="ECO:0000256" key="1">
    <source>
        <dbReference type="ARBA" id="ARBA00004651"/>
    </source>
</evidence>
<dbReference type="InterPro" id="IPR002550">
    <property type="entry name" value="CNNM"/>
</dbReference>
<accession>A0A1S7LEL4</accession>
<dbReference type="InterPro" id="IPR000644">
    <property type="entry name" value="CBS_dom"/>
</dbReference>
<keyword evidence="5" id="KW-0677">Repeat</keyword>
<dbReference type="AlphaFoldDB" id="A0A1S7LEL4"/>
<comment type="subcellular location">
    <subcellularLocation>
        <location evidence="1">Cell membrane</location>
        <topology evidence="1">Multi-pass membrane protein</topology>
    </subcellularLocation>
</comment>
<name>A0A1S7LEL4_MAGMO</name>
<dbReference type="SMART" id="SM01091">
    <property type="entry name" value="CorC_HlyC"/>
    <property type="match status" value="1"/>
</dbReference>
<evidence type="ECO:0000313" key="15">
    <source>
        <dbReference type="EMBL" id="CRH04554.1"/>
    </source>
</evidence>
<evidence type="ECO:0000256" key="12">
    <source>
        <dbReference type="SAM" id="Phobius"/>
    </source>
</evidence>
<dbReference type="PROSITE" id="PS51846">
    <property type="entry name" value="CNNM"/>
    <property type="match status" value="1"/>
</dbReference>
<feature type="transmembrane region" description="Helical" evidence="12">
    <location>
        <begin position="94"/>
        <end position="113"/>
    </location>
</feature>
<dbReference type="Pfam" id="PF00571">
    <property type="entry name" value="CBS"/>
    <property type="match status" value="2"/>
</dbReference>
<evidence type="ECO:0008006" key="16">
    <source>
        <dbReference type="Google" id="ProtNLM"/>
    </source>
</evidence>
<protein>
    <recommendedName>
        <fullName evidence="16">HlyC/CorC family transporter</fullName>
    </recommendedName>
</protein>
<dbReference type="FunFam" id="3.10.580.10:FF:000002">
    <property type="entry name" value="Magnesium/cobalt efflux protein CorC"/>
    <property type="match status" value="1"/>
</dbReference>
<reference evidence="15" key="1">
    <citation type="submission" date="2015-04" db="EMBL/GenBank/DDBJ databases">
        <authorList>
            <person name="Syromyatnikov M.Y."/>
            <person name="Popov V.N."/>
        </authorList>
    </citation>
    <scope>NUCLEOTIDE SEQUENCE</scope>
    <source>
        <strain evidence="15">MO-1</strain>
    </source>
</reference>
<dbReference type="InterPro" id="IPR044751">
    <property type="entry name" value="Ion_transp-like_CBS"/>
</dbReference>
<dbReference type="InterPro" id="IPR005170">
    <property type="entry name" value="Transptr-assoc_dom"/>
</dbReference>
<keyword evidence="4 10" id="KW-0812">Transmembrane</keyword>
<dbReference type="InterPro" id="IPR036318">
    <property type="entry name" value="FAD-bd_PCMH-like_sf"/>
</dbReference>
<proteinExistence type="inferred from homology"/>
<keyword evidence="3" id="KW-1003">Cell membrane</keyword>
<feature type="domain" description="CNNM transmembrane" evidence="14">
    <location>
        <begin position="1"/>
        <end position="191"/>
    </location>
</feature>
<dbReference type="InterPro" id="IPR016169">
    <property type="entry name" value="FAD-bd_PCMH_sub2"/>
</dbReference>
<evidence type="ECO:0000256" key="3">
    <source>
        <dbReference type="ARBA" id="ARBA00022475"/>
    </source>
</evidence>
<dbReference type="SUPFAM" id="SSF54631">
    <property type="entry name" value="CBS-domain pair"/>
    <property type="match status" value="1"/>
</dbReference>
<dbReference type="PANTHER" id="PTHR22777">
    <property type="entry name" value="HEMOLYSIN-RELATED"/>
    <property type="match status" value="1"/>
</dbReference>
<dbReference type="Gene3D" id="3.30.465.10">
    <property type="match status" value="1"/>
</dbReference>
<comment type="similarity">
    <text evidence="2">Belongs to the UPF0053 family.</text>
</comment>
<evidence type="ECO:0000256" key="11">
    <source>
        <dbReference type="SAM" id="MobiDB-lite"/>
    </source>
</evidence>
<keyword evidence="7 9" id="KW-0129">CBS domain</keyword>
<evidence type="ECO:0000256" key="8">
    <source>
        <dbReference type="ARBA" id="ARBA00023136"/>
    </source>
</evidence>
<feature type="region of interest" description="Disordered" evidence="11">
    <location>
        <begin position="440"/>
        <end position="472"/>
    </location>
</feature>
<keyword evidence="8 10" id="KW-0472">Membrane</keyword>
<evidence type="ECO:0000256" key="5">
    <source>
        <dbReference type="ARBA" id="ARBA00022737"/>
    </source>
</evidence>
<evidence type="ECO:0000256" key="7">
    <source>
        <dbReference type="ARBA" id="ARBA00023122"/>
    </source>
</evidence>
<dbReference type="Pfam" id="PF01595">
    <property type="entry name" value="CNNM"/>
    <property type="match status" value="1"/>
</dbReference>
<evidence type="ECO:0000256" key="9">
    <source>
        <dbReference type="PROSITE-ProRule" id="PRU00703"/>
    </source>
</evidence>
<dbReference type="GO" id="GO:0050660">
    <property type="term" value="F:flavin adenine dinucleotide binding"/>
    <property type="evidence" value="ECO:0007669"/>
    <property type="project" value="InterPro"/>
</dbReference>
<dbReference type="PROSITE" id="PS51371">
    <property type="entry name" value="CBS"/>
    <property type="match status" value="2"/>
</dbReference>
<dbReference type="PANTHER" id="PTHR22777:SF32">
    <property type="entry name" value="UPF0053 INNER MEMBRANE PROTEIN YFJD"/>
    <property type="match status" value="1"/>
</dbReference>
<evidence type="ECO:0000256" key="2">
    <source>
        <dbReference type="ARBA" id="ARBA00006337"/>
    </source>
</evidence>
<dbReference type="Pfam" id="PF03471">
    <property type="entry name" value="CorC_HlyC"/>
    <property type="match status" value="1"/>
</dbReference>